<proteinExistence type="predicted"/>
<dbReference type="AlphaFoldDB" id="A0A6N2KZH7"/>
<organism evidence="1">
    <name type="scientific">Salix viminalis</name>
    <name type="common">Common osier</name>
    <name type="synonym">Basket willow</name>
    <dbReference type="NCBI Taxonomy" id="40686"/>
    <lineage>
        <taxon>Eukaryota</taxon>
        <taxon>Viridiplantae</taxon>
        <taxon>Streptophyta</taxon>
        <taxon>Embryophyta</taxon>
        <taxon>Tracheophyta</taxon>
        <taxon>Spermatophyta</taxon>
        <taxon>Magnoliopsida</taxon>
        <taxon>eudicotyledons</taxon>
        <taxon>Gunneridae</taxon>
        <taxon>Pentapetalae</taxon>
        <taxon>rosids</taxon>
        <taxon>fabids</taxon>
        <taxon>Malpighiales</taxon>
        <taxon>Salicaceae</taxon>
        <taxon>Saliceae</taxon>
        <taxon>Salix</taxon>
    </lineage>
</organism>
<evidence type="ECO:0000313" key="1">
    <source>
        <dbReference type="EMBL" id="VFU33666.1"/>
    </source>
</evidence>
<protein>
    <submittedName>
        <fullName evidence="1">Uncharacterized protein</fullName>
    </submittedName>
</protein>
<sequence>MAGRIAHSGCCSWAVRGSDLASDGRCRLCDWWLWLLIQLNIKITRLEGEVVDSFVTLHEVIIKEINHELY</sequence>
<name>A0A6N2KZH7_SALVM</name>
<accession>A0A6N2KZH7</accession>
<reference evidence="1" key="1">
    <citation type="submission" date="2019-03" db="EMBL/GenBank/DDBJ databases">
        <authorList>
            <person name="Mank J."/>
            <person name="Almeida P."/>
        </authorList>
    </citation>
    <scope>NUCLEOTIDE SEQUENCE</scope>
    <source>
        <strain evidence="1">78183</strain>
    </source>
</reference>
<dbReference type="EMBL" id="CAADRP010000924">
    <property type="protein sequence ID" value="VFU33666.1"/>
    <property type="molecule type" value="Genomic_DNA"/>
</dbReference>
<gene>
    <name evidence="1" type="ORF">SVIM_LOCUS155902</name>
</gene>